<feature type="transmembrane region" description="Helical" evidence="5">
    <location>
        <begin position="379"/>
        <end position="399"/>
    </location>
</feature>
<proteinExistence type="predicted"/>
<name>A0AAV5T5H3_9BILA</name>
<dbReference type="GO" id="GO:0006820">
    <property type="term" value="P:monoatomic anion transport"/>
    <property type="evidence" value="ECO:0007669"/>
    <property type="project" value="TreeGrafter"/>
</dbReference>
<dbReference type="Gene3D" id="1.20.1250.20">
    <property type="entry name" value="MFS general substrate transporter like domains"/>
    <property type="match status" value="2"/>
</dbReference>
<comment type="caution">
    <text evidence="7">The sequence shown here is derived from an EMBL/GenBank/DDBJ whole genome shotgun (WGS) entry which is preliminary data.</text>
</comment>
<dbReference type="EMBL" id="BTSX01000002">
    <property type="protein sequence ID" value="GMS86931.1"/>
    <property type="molecule type" value="Genomic_DNA"/>
</dbReference>
<evidence type="ECO:0000256" key="4">
    <source>
        <dbReference type="ARBA" id="ARBA00023136"/>
    </source>
</evidence>
<evidence type="ECO:0000313" key="8">
    <source>
        <dbReference type="Proteomes" id="UP001432027"/>
    </source>
</evidence>
<dbReference type="PANTHER" id="PTHR11662:SF405">
    <property type="entry name" value="PROTEIN CBG12249"/>
    <property type="match status" value="1"/>
</dbReference>
<evidence type="ECO:0000256" key="1">
    <source>
        <dbReference type="ARBA" id="ARBA00004141"/>
    </source>
</evidence>
<dbReference type="InterPro" id="IPR020846">
    <property type="entry name" value="MFS_dom"/>
</dbReference>
<dbReference type="PANTHER" id="PTHR11662">
    <property type="entry name" value="SOLUTE CARRIER FAMILY 17"/>
    <property type="match status" value="1"/>
</dbReference>
<reference evidence="7" key="1">
    <citation type="submission" date="2023-10" db="EMBL/GenBank/DDBJ databases">
        <title>Genome assembly of Pristionchus species.</title>
        <authorList>
            <person name="Yoshida K."/>
            <person name="Sommer R.J."/>
        </authorList>
    </citation>
    <scope>NUCLEOTIDE SEQUENCE</scope>
    <source>
        <strain evidence="7">RS0144</strain>
    </source>
</reference>
<evidence type="ECO:0000313" key="7">
    <source>
        <dbReference type="EMBL" id="GMS86931.1"/>
    </source>
</evidence>
<feature type="non-terminal residue" evidence="7">
    <location>
        <position position="469"/>
    </location>
</feature>
<feature type="domain" description="Major facilitator superfamily (MFS) profile" evidence="6">
    <location>
        <begin position="27"/>
        <end position="469"/>
    </location>
</feature>
<dbReference type="Pfam" id="PF07690">
    <property type="entry name" value="MFS_1"/>
    <property type="match status" value="1"/>
</dbReference>
<dbReference type="GO" id="GO:0022857">
    <property type="term" value="F:transmembrane transporter activity"/>
    <property type="evidence" value="ECO:0007669"/>
    <property type="project" value="InterPro"/>
</dbReference>
<keyword evidence="2 5" id="KW-0812">Transmembrane</keyword>
<feature type="non-terminal residue" evidence="7">
    <location>
        <position position="1"/>
    </location>
</feature>
<sequence>SSSETIDASSPPSFFSLHSHRLVICVLLLAANYFSLANSLGLSTAVVCMVNSSSSRPLEMRQHQQCVVQHDESSKHTDFAIPGTMDWSASQRSLLLSARVYGGCLTVAFLGMKTDRLGSDVVMSGFLLLSSAITLATPLLAYTSYYVLLASRFFLGSIDSLQTPAVNCIATRWFPTGEKTTAASIYTTGLQFAGGFSSLFAASLCRSSFFGGWPSIFYVFGGASLIFAIFWIAFGTGGPSKNRWLDNNERAFLEDRIKVKAKGKRTTPLSIILSSKLVHAIMVCNFGSAFTTTIMQAFLPLFLRELGLPINMIGWYTLTPFLTEIAGKALSGPLIDYCVRRKITTLTRATKIAQFIGSFGSSIALMLLSLIPSCDNPTIALYILITFGVVRCGYVSGVYTSSLSISPANVGTISSLTAIAKMAASLASTTLVNGFTSSEVPYKWTLIFAVASIIQSIGGLHFLIFGTSE</sequence>
<feature type="transmembrane region" description="Helical" evidence="5">
    <location>
        <begin position="20"/>
        <end position="50"/>
    </location>
</feature>
<feature type="transmembrane region" description="Helical" evidence="5">
    <location>
        <begin position="444"/>
        <end position="465"/>
    </location>
</feature>
<gene>
    <name evidence="7" type="ORF">PENTCL1PPCAC_9106</name>
</gene>
<protein>
    <recommendedName>
        <fullName evidence="6">Major facilitator superfamily (MFS) profile domain-containing protein</fullName>
    </recommendedName>
</protein>
<feature type="transmembrane region" description="Helical" evidence="5">
    <location>
        <begin position="277"/>
        <end position="303"/>
    </location>
</feature>
<comment type="subcellular location">
    <subcellularLocation>
        <location evidence="1">Membrane</location>
        <topology evidence="1">Multi-pass membrane protein</topology>
    </subcellularLocation>
</comment>
<feature type="transmembrane region" description="Helical" evidence="5">
    <location>
        <begin position="124"/>
        <end position="148"/>
    </location>
</feature>
<evidence type="ECO:0000256" key="2">
    <source>
        <dbReference type="ARBA" id="ARBA00022692"/>
    </source>
</evidence>
<feature type="transmembrane region" description="Helical" evidence="5">
    <location>
        <begin position="94"/>
        <end position="112"/>
    </location>
</feature>
<feature type="transmembrane region" description="Helical" evidence="5">
    <location>
        <begin position="352"/>
        <end position="373"/>
    </location>
</feature>
<dbReference type="InterPro" id="IPR036259">
    <property type="entry name" value="MFS_trans_sf"/>
</dbReference>
<keyword evidence="4 5" id="KW-0472">Membrane</keyword>
<keyword evidence="3 5" id="KW-1133">Transmembrane helix</keyword>
<evidence type="ECO:0000256" key="5">
    <source>
        <dbReference type="SAM" id="Phobius"/>
    </source>
</evidence>
<evidence type="ECO:0000259" key="6">
    <source>
        <dbReference type="PROSITE" id="PS50850"/>
    </source>
</evidence>
<organism evidence="7 8">
    <name type="scientific">Pristionchus entomophagus</name>
    <dbReference type="NCBI Taxonomy" id="358040"/>
    <lineage>
        <taxon>Eukaryota</taxon>
        <taxon>Metazoa</taxon>
        <taxon>Ecdysozoa</taxon>
        <taxon>Nematoda</taxon>
        <taxon>Chromadorea</taxon>
        <taxon>Rhabditida</taxon>
        <taxon>Rhabditina</taxon>
        <taxon>Diplogasteromorpha</taxon>
        <taxon>Diplogasteroidea</taxon>
        <taxon>Neodiplogasteridae</taxon>
        <taxon>Pristionchus</taxon>
    </lineage>
</organism>
<dbReference type="PROSITE" id="PS50850">
    <property type="entry name" value="MFS"/>
    <property type="match status" value="1"/>
</dbReference>
<accession>A0AAV5T5H3</accession>
<dbReference type="SUPFAM" id="SSF103473">
    <property type="entry name" value="MFS general substrate transporter"/>
    <property type="match status" value="1"/>
</dbReference>
<evidence type="ECO:0000256" key="3">
    <source>
        <dbReference type="ARBA" id="ARBA00022989"/>
    </source>
</evidence>
<dbReference type="InterPro" id="IPR011701">
    <property type="entry name" value="MFS"/>
</dbReference>
<dbReference type="Proteomes" id="UP001432027">
    <property type="component" value="Unassembled WGS sequence"/>
</dbReference>
<dbReference type="AlphaFoldDB" id="A0AAV5T5H3"/>
<dbReference type="InterPro" id="IPR050382">
    <property type="entry name" value="MFS_Na/Anion_cotransporter"/>
</dbReference>
<dbReference type="GO" id="GO:0016020">
    <property type="term" value="C:membrane"/>
    <property type="evidence" value="ECO:0007669"/>
    <property type="project" value="UniProtKB-SubCell"/>
</dbReference>
<feature type="transmembrane region" description="Helical" evidence="5">
    <location>
        <begin position="216"/>
        <end position="234"/>
    </location>
</feature>
<keyword evidence="8" id="KW-1185">Reference proteome</keyword>
<feature type="transmembrane region" description="Helical" evidence="5">
    <location>
        <begin position="411"/>
        <end position="432"/>
    </location>
</feature>